<feature type="compositionally biased region" description="Polar residues" evidence="1">
    <location>
        <begin position="1"/>
        <end position="20"/>
    </location>
</feature>
<evidence type="ECO:0000313" key="3">
    <source>
        <dbReference type="Proteomes" id="UP001046870"/>
    </source>
</evidence>
<sequence length="295" mass="32946">MTQHITIETASTPPTGSRNSRLGLPAESEPAIMSEIKVFNTPCLDLECFLSAKAKLRQEGLLDSVLKANLEYAIQALESMPVTKRSNVSLLIEGERQLVKFTSGNPVIHYTVKLGGGSPELQQKIYVGARLNASNISASHFAGHRCQDEFEPCLEQAQKAVREGGMANVELRVLCNELQLTYVTHQPSTTITVRPECRISLGRALSLQKALEVKTWMEQRGMMGKGLLACFQHLLSCYSQYQVENAKLVLQSEGQIIELISGRPDYHNVQFYIFADANNEIQSQRVQDIDLWDYD</sequence>
<reference evidence="2" key="1">
    <citation type="submission" date="2021-01" db="EMBL/GenBank/DDBJ databases">
        <authorList>
            <person name="Zahm M."/>
            <person name="Roques C."/>
            <person name="Cabau C."/>
            <person name="Klopp C."/>
            <person name="Donnadieu C."/>
            <person name="Jouanno E."/>
            <person name="Lampietro C."/>
            <person name="Louis A."/>
            <person name="Herpin A."/>
            <person name="Echchiki A."/>
            <person name="Berthelot C."/>
            <person name="Parey E."/>
            <person name="Roest-Crollius H."/>
            <person name="Braasch I."/>
            <person name="Postlethwait J."/>
            <person name="Bobe J."/>
            <person name="Montfort J."/>
            <person name="Bouchez O."/>
            <person name="Begum T."/>
            <person name="Mejri S."/>
            <person name="Adams A."/>
            <person name="Chen W.-J."/>
            <person name="Guiguen Y."/>
        </authorList>
    </citation>
    <scope>NUCLEOTIDE SEQUENCE</scope>
    <source>
        <strain evidence="2">YG-15Mar2019-1</strain>
        <tissue evidence="2">Brain</tissue>
    </source>
</reference>
<protein>
    <submittedName>
        <fullName evidence="2">Uncharacterized protein</fullName>
    </submittedName>
</protein>
<feature type="region of interest" description="Disordered" evidence="1">
    <location>
        <begin position="1"/>
        <end position="24"/>
    </location>
</feature>
<proteinExistence type="predicted"/>
<keyword evidence="3" id="KW-1185">Reference proteome</keyword>
<gene>
    <name evidence="2" type="ORF">MATL_G00160700</name>
</gene>
<name>A0A9D3PR95_MEGAT</name>
<dbReference type="OrthoDB" id="8701060at2759"/>
<comment type="caution">
    <text evidence="2">The sequence shown here is derived from an EMBL/GenBank/DDBJ whole genome shotgun (WGS) entry which is preliminary data.</text>
</comment>
<evidence type="ECO:0000313" key="2">
    <source>
        <dbReference type="EMBL" id="KAG7466049.1"/>
    </source>
</evidence>
<dbReference type="AlphaFoldDB" id="A0A9D3PR95"/>
<accession>A0A9D3PR95</accession>
<dbReference type="EMBL" id="JAFDVH010000013">
    <property type="protein sequence ID" value="KAG7466049.1"/>
    <property type="molecule type" value="Genomic_DNA"/>
</dbReference>
<dbReference type="Proteomes" id="UP001046870">
    <property type="component" value="Chromosome 13"/>
</dbReference>
<evidence type="ECO:0000256" key="1">
    <source>
        <dbReference type="SAM" id="MobiDB-lite"/>
    </source>
</evidence>
<organism evidence="2 3">
    <name type="scientific">Megalops atlanticus</name>
    <name type="common">Tarpon</name>
    <name type="synonym">Clupea gigantea</name>
    <dbReference type="NCBI Taxonomy" id="7932"/>
    <lineage>
        <taxon>Eukaryota</taxon>
        <taxon>Metazoa</taxon>
        <taxon>Chordata</taxon>
        <taxon>Craniata</taxon>
        <taxon>Vertebrata</taxon>
        <taxon>Euteleostomi</taxon>
        <taxon>Actinopterygii</taxon>
        <taxon>Neopterygii</taxon>
        <taxon>Teleostei</taxon>
        <taxon>Elopiformes</taxon>
        <taxon>Megalopidae</taxon>
        <taxon>Megalops</taxon>
    </lineage>
</organism>